<accession>A0A2A6Z9X4</accession>
<dbReference type="Pfam" id="PF00072">
    <property type="entry name" value="Response_reg"/>
    <property type="match status" value="1"/>
</dbReference>
<dbReference type="Gene3D" id="2.40.50.1020">
    <property type="entry name" value="LytTr DNA-binding domain"/>
    <property type="match status" value="1"/>
</dbReference>
<keyword evidence="3" id="KW-0597">Phosphoprotein</keyword>
<dbReference type="InterPro" id="IPR007492">
    <property type="entry name" value="LytTR_DNA-bd_dom"/>
</dbReference>
<evidence type="ECO:0000256" key="3">
    <source>
        <dbReference type="PROSITE-ProRule" id="PRU00169"/>
    </source>
</evidence>
<name>A0A2A6Z9X4_9FIRM</name>
<evidence type="ECO:0000259" key="5">
    <source>
        <dbReference type="PROSITE" id="PS50930"/>
    </source>
</evidence>
<dbReference type="PROSITE" id="PS50930">
    <property type="entry name" value="HTH_LYTTR"/>
    <property type="match status" value="1"/>
</dbReference>
<dbReference type="PANTHER" id="PTHR37299:SF1">
    <property type="entry name" value="STAGE 0 SPORULATION PROTEIN A HOMOLOG"/>
    <property type="match status" value="1"/>
</dbReference>
<evidence type="ECO:0000259" key="4">
    <source>
        <dbReference type="PROSITE" id="PS50110"/>
    </source>
</evidence>
<dbReference type="GO" id="GO:0000156">
    <property type="term" value="F:phosphorelay response regulator activity"/>
    <property type="evidence" value="ECO:0007669"/>
    <property type="project" value="InterPro"/>
</dbReference>
<organism evidence="6 7">
    <name type="scientific">Faecalibacterium langellae</name>
    <dbReference type="NCBI Taxonomy" id="3435293"/>
    <lineage>
        <taxon>Bacteria</taxon>
        <taxon>Bacillati</taxon>
        <taxon>Bacillota</taxon>
        <taxon>Clostridia</taxon>
        <taxon>Eubacteriales</taxon>
        <taxon>Oscillospiraceae</taxon>
        <taxon>Faecalibacterium</taxon>
    </lineage>
</organism>
<comment type="caution">
    <text evidence="6">The sequence shown here is derived from an EMBL/GenBank/DDBJ whole genome shotgun (WGS) entry which is preliminary data.</text>
</comment>
<dbReference type="PANTHER" id="PTHR37299">
    <property type="entry name" value="TRANSCRIPTIONAL REGULATOR-RELATED"/>
    <property type="match status" value="1"/>
</dbReference>
<protein>
    <recommendedName>
        <fullName evidence="1">Stage 0 sporulation protein A homolog</fullName>
    </recommendedName>
</protein>
<dbReference type="Proteomes" id="UP000220752">
    <property type="component" value="Unassembled WGS sequence"/>
</dbReference>
<evidence type="ECO:0000256" key="1">
    <source>
        <dbReference type="ARBA" id="ARBA00018672"/>
    </source>
</evidence>
<reference evidence="6 7" key="1">
    <citation type="journal article" date="2017" name="Front. Microbiol.">
        <title>New Insights into the Diversity of the Genus Faecalibacterium.</title>
        <authorList>
            <person name="Benevides L."/>
            <person name="Burman S."/>
            <person name="Martin R."/>
            <person name="Robert V."/>
            <person name="Thomas M."/>
            <person name="Miquel S."/>
            <person name="Chain F."/>
            <person name="Sokol H."/>
            <person name="Bermudez-Humaran L.G."/>
            <person name="Morrison M."/>
            <person name="Langella P."/>
            <person name="Azevedo V.A."/>
            <person name="Chatel J.M."/>
            <person name="Soares S."/>
        </authorList>
    </citation>
    <scope>NUCLEOTIDE SEQUENCE [LARGE SCALE GENOMIC DNA]</scope>
    <source>
        <strain evidence="7">CNCM I-4540</strain>
    </source>
</reference>
<dbReference type="EMBL" id="NMTQ01000034">
    <property type="protein sequence ID" value="PDX58162.1"/>
    <property type="molecule type" value="Genomic_DNA"/>
</dbReference>
<dbReference type="InterPro" id="IPR046947">
    <property type="entry name" value="LytR-like"/>
</dbReference>
<dbReference type="SMART" id="SM00850">
    <property type="entry name" value="LytTR"/>
    <property type="match status" value="1"/>
</dbReference>
<dbReference type="InterPro" id="IPR011006">
    <property type="entry name" value="CheY-like_superfamily"/>
</dbReference>
<comment type="function">
    <text evidence="2">May play the central regulatory role in sporulation. It may be an element of the effector pathway responsible for the activation of sporulation genes in response to nutritional stress. Spo0A may act in concert with spo0H (a sigma factor) to control the expression of some genes that are critical to the sporulation process.</text>
</comment>
<dbReference type="AlphaFoldDB" id="A0A2A6Z9X4"/>
<evidence type="ECO:0000256" key="2">
    <source>
        <dbReference type="ARBA" id="ARBA00024867"/>
    </source>
</evidence>
<dbReference type="Pfam" id="PF04397">
    <property type="entry name" value="LytTR"/>
    <property type="match status" value="1"/>
</dbReference>
<dbReference type="SUPFAM" id="SSF52172">
    <property type="entry name" value="CheY-like"/>
    <property type="match status" value="1"/>
</dbReference>
<sequence length="240" mass="27995">MKLRTAIVEDRKPDAERLEQLLKKAFENENISCSCFASGDEFLRADWREGYQVVFLDICMEGTNGIETARRLRAADPDLLIVFVTSSPEYVWDAFPVHPFDYLLKPYKEEKFEQLAGELRRVLCRQQPELEVRIARQIVRLPLTKIYYATAQNHYVRVVTDDGECRATANFAQVQEQLQTQPEFLVCNRGVIINMSKVLRFEGDCIEMLDGTHLPVRQKDKNSLLAQFTQYQFRGMQREF</sequence>
<feature type="domain" description="HTH LytTR-type" evidence="5">
    <location>
        <begin position="130"/>
        <end position="216"/>
    </location>
</feature>
<dbReference type="SMART" id="SM00448">
    <property type="entry name" value="REC"/>
    <property type="match status" value="1"/>
</dbReference>
<feature type="domain" description="Response regulatory" evidence="4">
    <location>
        <begin position="4"/>
        <end position="120"/>
    </location>
</feature>
<dbReference type="InterPro" id="IPR001789">
    <property type="entry name" value="Sig_transdc_resp-reg_receiver"/>
</dbReference>
<dbReference type="GO" id="GO:0003677">
    <property type="term" value="F:DNA binding"/>
    <property type="evidence" value="ECO:0007669"/>
    <property type="project" value="InterPro"/>
</dbReference>
<dbReference type="PROSITE" id="PS50110">
    <property type="entry name" value="RESPONSE_REGULATORY"/>
    <property type="match status" value="1"/>
</dbReference>
<keyword evidence="7" id="KW-1185">Reference proteome</keyword>
<feature type="modified residue" description="4-aspartylphosphate" evidence="3">
    <location>
        <position position="57"/>
    </location>
</feature>
<proteinExistence type="predicted"/>
<evidence type="ECO:0000313" key="6">
    <source>
        <dbReference type="EMBL" id="PDX58162.1"/>
    </source>
</evidence>
<gene>
    <name evidence="6" type="ORF">CGS46_09530</name>
</gene>
<dbReference type="Gene3D" id="3.40.50.2300">
    <property type="match status" value="1"/>
</dbReference>
<evidence type="ECO:0000313" key="7">
    <source>
        <dbReference type="Proteomes" id="UP000220752"/>
    </source>
</evidence>